<organism evidence="5 6">
    <name type="scientific">Rhipicephalus microplus</name>
    <name type="common">Cattle tick</name>
    <name type="synonym">Boophilus microplus</name>
    <dbReference type="NCBI Taxonomy" id="6941"/>
    <lineage>
        <taxon>Eukaryota</taxon>
        <taxon>Metazoa</taxon>
        <taxon>Ecdysozoa</taxon>
        <taxon>Arthropoda</taxon>
        <taxon>Chelicerata</taxon>
        <taxon>Arachnida</taxon>
        <taxon>Acari</taxon>
        <taxon>Parasitiformes</taxon>
        <taxon>Ixodida</taxon>
        <taxon>Ixodoidea</taxon>
        <taxon>Ixodidae</taxon>
        <taxon>Rhipicephalinae</taxon>
        <taxon>Rhipicephalus</taxon>
        <taxon>Boophilus</taxon>
    </lineage>
</organism>
<evidence type="ECO:0000313" key="6">
    <source>
        <dbReference type="Proteomes" id="UP000821866"/>
    </source>
</evidence>
<dbReference type="SUPFAM" id="SSF54928">
    <property type="entry name" value="RNA-binding domain, RBD"/>
    <property type="match status" value="1"/>
</dbReference>
<keyword evidence="1" id="KW-0677">Repeat</keyword>
<dbReference type="VEuPathDB" id="VectorBase:LOC119178215"/>
<feature type="domain" description="RRM" evidence="4">
    <location>
        <begin position="63"/>
        <end position="145"/>
    </location>
</feature>
<reference evidence="5" key="1">
    <citation type="journal article" date="2020" name="Cell">
        <title>Large-Scale Comparative Analyses of Tick Genomes Elucidate Their Genetic Diversity and Vector Capacities.</title>
        <authorList>
            <consortium name="Tick Genome and Microbiome Consortium (TIGMIC)"/>
            <person name="Jia N."/>
            <person name="Wang J."/>
            <person name="Shi W."/>
            <person name="Du L."/>
            <person name="Sun Y."/>
            <person name="Zhan W."/>
            <person name="Jiang J.F."/>
            <person name="Wang Q."/>
            <person name="Zhang B."/>
            <person name="Ji P."/>
            <person name="Bell-Sakyi L."/>
            <person name="Cui X.M."/>
            <person name="Yuan T.T."/>
            <person name="Jiang B.G."/>
            <person name="Yang W.F."/>
            <person name="Lam T.T."/>
            <person name="Chang Q.C."/>
            <person name="Ding S.J."/>
            <person name="Wang X.J."/>
            <person name="Zhu J.G."/>
            <person name="Ruan X.D."/>
            <person name="Zhao L."/>
            <person name="Wei J.T."/>
            <person name="Ye R.Z."/>
            <person name="Que T.C."/>
            <person name="Du C.H."/>
            <person name="Zhou Y.H."/>
            <person name="Cheng J.X."/>
            <person name="Dai P.F."/>
            <person name="Guo W.B."/>
            <person name="Han X.H."/>
            <person name="Huang E.J."/>
            <person name="Li L.F."/>
            <person name="Wei W."/>
            <person name="Gao Y.C."/>
            <person name="Liu J.Z."/>
            <person name="Shao H.Z."/>
            <person name="Wang X."/>
            <person name="Wang C.C."/>
            <person name="Yang T.C."/>
            <person name="Huo Q.B."/>
            <person name="Li W."/>
            <person name="Chen H.Y."/>
            <person name="Chen S.E."/>
            <person name="Zhou L.G."/>
            <person name="Ni X.B."/>
            <person name="Tian J.H."/>
            <person name="Sheng Y."/>
            <person name="Liu T."/>
            <person name="Pan Y.S."/>
            <person name="Xia L.Y."/>
            <person name="Li J."/>
            <person name="Zhao F."/>
            <person name="Cao W.C."/>
        </authorList>
    </citation>
    <scope>NUCLEOTIDE SEQUENCE</scope>
    <source>
        <strain evidence="5">Rmic-2018</strain>
    </source>
</reference>
<keyword evidence="6" id="KW-1185">Reference proteome</keyword>
<comment type="caution">
    <text evidence="5">The sequence shown here is derived from an EMBL/GenBank/DDBJ whole genome shotgun (WGS) entry which is preliminary data.</text>
</comment>
<dbReference type="InterPro" id="IPR012677">
    <property type="entry name" value="Nucleotide-bd_a/b_plait_sf"/>
</dbReference>
<gene>
    <name evidence="5" type="ORF">HPB51_012673</name>
</gene>
<evidence type="ECO:0000256" key="3">
    <source>
        <dbReference type="PROSITE-ProRule" id="PRU00176"/>
    </source>
</evidence>
<accession>A0A9J6D5R4</accession>
<evidence type="ECO:0000256" key="2">
    <source>
        <dbReference type="ARBA" id="ARBA00022884"/>
    </source>
</evidence>
<reference evidence="5" key="2">
    <citation type="submission" date="2021-09" db="EMBL/GenBank/DDBJ databases">
        <authorList>
            <person name="Jia N."/>
            <person name="Wang J."/>
            <person name="Shi W."/>
            <person name="Du L."/>
            <person name="Sun Y."/>
            <person name="Zhan W."/>
            <person name="Jiang J."/>
            <person name="Wang Q."/>
            <person name="Zhang B."/>
            <person name="Ji P."/>
            <person name="Sakyi L.B."/>
            <person name="Cui X."/>
            <person name="Yuan T."/>
            <person name="Jiang B."/>
            <person name="Yang W."/>
            <person name="Lam T.T.-Y."/>
            <person name="Chang Q."/>
            <person name="Ding S."/>
            <person name="Wang X."/>
            <person name="Zhu J."/>
            <person name="Ruan X."/>
            <person name="Zhao L."/>
            <person name="Wei J."/>
            <person name="Que T."/>
            <person name="Du C."/>
            <person name="Cheng J."/>
            <person name="Dai P."/>
            <person name="Han X."/>
            <person name="Huang E."/>
            <person name="Gao Y."/>
            <person name="Liu J."/>
            <person name="Shao H."/>
            <person name="Ye R."/>
            <person name="Li L."/>
            <person name="Wei W."/>
            <person name="Wang X."/>
            <person name="Wang C."/>
            <person name="Huo Q."/>
            <person name="Li W."/>
            <person name="Guo W."/>
            <person name="Chen H."/>
            <person name="Chen S."/>
            <person name="Zhou L."/>
            <person name="Zhou L."/>
            <person name="Ni X."/>
            <person name="Tian J."/>
            <person name="Zhou Y."/>
            <person name="Sheng Y."/>
            <person name="Liu T."/>
            <person name="Pan Y."/>
            <person name="Xia L."/>
            <person name="Li J."/>
            <person name="Zhao F."/>
            <person name="Cao W."/>
        </authorList>
    </citation>
    <scope>NUCLEOTIDE SEQUENCE</scope>
    <source>
        <strain evidence="5">Rmic-2018</strain>
        <tissue evidence="5">Larvae</tissue>
    </source>
</reference>
<name>A0A9J6D5R4_RHIMP</name>
<evidence type="ECO:0000259" key="4">
    <source>
        <dbReference type="PROSITE" id="PS50102"/>
    </source>
</evidence>
<dbReference type="PANTHER" id="PTHR24012">
    <property type="entry name" value="RNA BINDING PROTEIN"/>
    <property type="match status" value="1"/>
</dbReference>
<dbReference type="InterPro" id="IPR000504">
    <property type="entry name" value="RRM_dom"/>
</dbReference>
<dbReference type="PROSITE" id="PS50102">
    <property type="entry name" value="RRM"/>
    <property type="match status" value="2"/>
</dbReference>
<proteinExistence type="predicted"/>
<evidence type="ECO:0000256" key="1">
    <source>
        <dbReference type="ARBA" id="ARBA00022737"/>
    </source>
</evidence>
<dbReference type="SMART" id="SM00360">
    <property type="entry name" value="RRM"/>
    <property type="match status" value="2"/>
</dbReference>
<dbReference type="InterPro" id="IPR035979">
    <property type="entry name" value="RBD_domain_sf"/>
</dbReference>
<dbReference type="EMBL" id="JABSTU010000011">
    <property type="protein sequence ID" value="KAH8009175.1"/>
    <property type="molecule type" value="Genomic_DNA"/>
</dbReference>
<evidence type="ECO:0000313" key="5">
    <source>
        <dbReference type="EMBL" id="KAH8009175.1"/>
    </source>
</evidence>
<dbReference type="AlphaFoldDB" id="A0A9J6D5R4"/>
<dbReference type="Gene3D" id="3.30.70.330">
    <property type="match status" value="2"/>
</dbReference>
<feature type="domain" description="RRM" evidence="4">
    <location>
        <begin position="1"/>
        <end position="57"/>
    </location>
</feature>
<dbReference type="Pfam" id="PF00076">
    <property type="entry name" value="RRM_1"/>
    <property type="match status" value="2"/>
</dbReference>
<dbReference type="Proteomes" id="UP000821866">
    <property type="component" value="Chromosome 9"/>
</dbReference>
<dbReference type="GO" id="GO:0003723">
    <property type="term" value="F:RNA binding"/>
    <property type="evidence" value="ECO:0007669"/>
    <property type="project" value="UniProtKB-UniRule"/>
</dbReference>
<sequence length="154" mass="16412">MLTVCSYGNIISTKAILDKDTNKCKGYGFVDFESPLAAEKAVKALQAQGVQAQMAKQQEQDPTNLYMANLPLYMAEQDLEQLLQAHGAVISTRILRDNSAQSRGVGFASMVWAAASALSSAGLAGSEVSSSACQRHGLKVAEAKGCLKNRGLTW</sequence>
<protein>
    <recommendedName>
        <fullName evidence="4">RRM domain-containing protein</fullName>
    </recommendedName>
</protein>
<keyword evidence="2 3" id="KW-0694">RNA-binding</keyword>